<keyword evidence="2 9" id="KW-0808">Transferase</keyword>
<reference evidence="11 12" key="1">
    <citation type="journal article" date="2015" name="Genome Announc.">
        <title>Expanding the biotechnology potential of lactobacilli through comparative genomics of 213 strains and associated genera.</title>
        <authorList>
            <person name="Sun Z."/>
            <person name="Harris H.M."/>
            <person name="McCann A."/>
            <person name="Guo C."/>
            <person name="Argimon S."/>
            <person name="Zhang W."/>
            <person name="Yang X."/>
            <person name="Jeffery I.B."/>
            <person name="Cooney J.C."/>
            <person name="Kagawa T.F."/>
            <person name="Liu W."/>
            <person name="Song Y."/>
            <person name="Salvetti E."/>
            <person name="Wrobel A."/>
            <person name="Rasinkangas P."/>
            <person name="Parkhill J."/>
            <person name="Rea M.C."/>
            <person name="O'Sullivan O."/>
            <person name="Ritari J."/>
            <person name="Douillard F.P."/>
            <person name="Paul Ross R."/>
            <person name="Yang R."/>
            <person name="Briner A.E."/>
            <person name="Felis G.E."/>
            <person name="de Vos W.M."/>
            <person name="Barrangou R."/>
            <person name="Klaenhammer T.R."/>
            <person name="Caufield P.W."/>
            <person name="Cui Y."/>
            <person name="Zhang H."/>
            <person name="O'Toole P.W."/>
        </authorList>
    </citation>
    <scope>NUCLEOTIDE SEQUENCE [LARGE SCALE GENOMIC DNA]</scope>
    <source>
        <strain evidence="11 12">DSM 20634</strain>
    </source>
</reference>
<evidence type="ECO:0000256" key="8">
    <source>
        <dbReference type="ARBA" id="ARBA00029346"/>
    </source>
</evidence>
<evidence type="ECO:0000256" key="4">
    <source>
        <dbReference type="ARBA" id="ARBA00022741"/>
    </source>
</evidence>
<feature type="binding site" evidence="9">
    <location>
        <begin position="89"/>
        <end position="91"/>
    </location>
    <ligand>
        <name>ATP</name>
        <dbReference type="ChEBI" id="CHEBI:30616"/>
    </ligand>
</feature>
<feature type="binding site" evidence="9">
    <location>
        <begin position="124"/>
        <end position="130"/>
    </location>
    <ligand>
        <name>ATP</name>
        <dbReference type="ChEBI" id="CHEBI:30616"/>
    </ligand>
</feature>
<evidence type="ECO:0000256" key="9">
    <source>
        <dbReference type="HAMAP-Rule" id="MF_00151"/>
    </source>
</evidence>
<dbReference type="GO" id="GO:0005524">
    <property type="term" value="F:ATP binding"/>
    <property type="evidence" value="ECO:0007669"/>
    <property type="project" value="UniProtKB-KW"/>
</dbReference>
<keyword evidence="5 9" id="KW-0067">ATP-binding</keyword>
<dbReference type="Pfam" id="PF01467">
    <property type="entry name" value="CTP_transf_like"/>
    <property type="match status" value="1"/>
</dbReference>
<dbReference type="InterPro" id="IPR014729">
    <property type="entry name" value="Rossmann-like_a/b/a_fold"/>
</dbReference>
<feature type="binding site" evidence="9">
    <location>
        <position position="88"/>
    </location>
    <ligand>
        <name>substrate</name>
    </ligand>
</feature>
<comment type="pathway">
    <text evidence="9">Cofactor biosynthesis; coenzyme A biosynthesis; CoA from (R)-pantothenate: step 4/5.</text>
</comment>
<comment type="caution">
    <text evidence="11">The sequence shown here is derived from an EMBL/GenBank/DDBJ whole genome shotgun (WGS) entry which is preliminary data.</text>
</comment>
<comment type="function">
    <text evidence="9">Reversibly transfers an adenylyl group from ATP to 4'-phosphopantetheine, yielding dephospho-CoA (dPCoA) and pyrophosphate.</text>
</comment>
<dbReference type="EC" id="2.7.7.3" evidence="9"/>
<accession>A0A0R2A5F5</accession>
<evidence type="ECO:0000313" key="12">
    <source>
        <dbReference type="Proteomes" id="UP000051733"/>
    </source>
</evidence>
<keyword evidence="6 9" id="KW-0460">Magnesium</keyword>
<name>A0A0R2A5F5_9LACO</name>
<dbReference type="GO" id="GO:0015937">
    <property type="term" value="P:coenzyme A biosynthetic process"/>
    <property type="evidence" value="ECO:0007669"/>
    <property type="project" value="UniProtKB-UniRule"/>
</dbReference>
<dbReference type="Gene3D" id="3.40.50.620">
    <property type="entry name" value="HUPs"/>
    <property type="match status" value="1"/>
</dbReference>
<dbReference type="GO" id="GO:0004595">
    <property type="term" value="F:pantetheine-phosphate adenylyltransferase activity"/>
    <property type="evidence" value="ECO:0007669"/>
    <property type="project" value="UniProtKB-UniRule"/>
</dbReference>
<dbReference type="PRINTS" id="PR01020">
    <property type="entry name" value="LPSBIOSNTHSS"/>
</dbReference>
<comment type="subcellular location">
    <subcellularLocation>
        <location evidence="9">Cytoplasm</location>
    </subcellularLocation>
</comment>
<dbReference type="PATRIC" id="fig|1423813.3.peg.2051"/>
<evidence type="ECO:0000259" key="10">
    <source>
        <dbReference type="Pfam" id="PF01467"/>
    </source>
</evidence>
<dbReference type="PANTHER" id="PTHR21342">
    <property type="entry name" value="PHOSPHOPANTETHEINE ADENYLYLTRANSFERASE"/>
    <property type="match status" value="1"/>
</dbReference>
<dbReference type="InterPro" id="IPR001980">
    <property type="entry name" value="PPAT"/>
</dbReference>
<evidence type="ECO:0000256" key="7">
    <source>
        <dbReference type="ARBA" id="ARBA00022993"/>
    </source>
</evidence>
<comment type="caution">
    <text evidence="9">Lacks conserved residue(s) required for the propagation of feature annotation.</text>
</comment>
<feature type="domain" description="Cytidyltransferase-like" evidence="10">
    <location>
        <begin position="6"/>
        <end position="134"/>
    </location>
</feature>
<dbReference type="GO" id="GO:0005737">
    <property type="term" value="C:cytoplasm"/>
    <property type="evidence" value="ECO:0007669"/>
    <property type="project" value="UniProtKB-SubCell"/>
</dbReference>
<dbReference type="InterPro" id="IPR004821">
    <property type="entry name" value="Cyt_trans-like"/>
</dbReference>
<dbReference type="NCBIfam" id="TIGR00125">
    <property type="entry name" value="cyt_tran_rel"/>
    <property type="match status" value="1"/>
</dbReference>
<dbReference type="HAMAP" id="MF_00151">
    <property type="entry name" value="PPAT_bact"/>
    <property type="match status" value="1"/>
</dbReference>
<dbReference type="EMBL" id="AYYY01000005">
    <property type="protein sequence ID" value="KRM62440.1"/>
    <property type="molecule type" value="Genomic_DNA"/>
</dbReference>
<dbReference type="PANTHER" id="PTHR21342:SF1">
    <property type="entry name" value="PHOSPHOPANTETHEINE ADENYLYLTRANSFERASE"/>
    <property type="match status" value="1"/>
</dbReference>
<protein>
    <recommendedName>
        <fullName evidence="9">Phosphopantetheine adenylyltransferase</fullName>
        <ecNumber evidence="9">2.7.7.3</ecNumber>
    </recommendedName>
    <alternativeName>
        <fullName evidence="9">Dephospho-CoA pyrophosphorylase</fullName>
    </alternativeName>
    <alternativeName>
        <fullName evidence="9">Pantetheine-phosphate adenylyltransferase</fullName>
        <shortName evidence="9">PPAT</shortName>
    </alternativeName>
</protein>
<evidence type="ECO:0000256" key="6">
    <source>
        <dbReference type="ARBA" id="ARBA00022842"/>
    </source>
</evidence>
<dbReference type="SUPFAM" id="SSF52374">
    <property type="entry name" value="Nucleotidylyl transferase"/>
    <property type="match status" value="1"/>
</dbReference>
<evidence type="ECO:0000256" key="5">
    <source>
        <dbReference type="ARBA" id="ARBA00022840"/>
    </source>
</evidence>
<evidence type="ECO:0000256" key="3">
    <source>
        <dbReference type="ARBA" id="ARBA00022695"/>
    </source>
</evidence>
<dbReference type="AlphaFoldDB" id="A0A0R2A5F5"/>
<dbReference type="UniPathway" id="UPA00241">
    <property type="reaction ID" value="UER00355"/>
</dbReference>
<dbReference type="STRING" id="1423813.FC26_GL002014"/>
<keyword evidence="3 9" id="KW-0548">Nucleotidyltransferase</keyword>
<proteinExistence type="inferred from homology"/>
<comment type="catalytic activity">
    <reaction evidence="8 9">
        <text>(R)-4'-phosphopantetheine + ATP + H(+) = 3'-dephospho-CoA + diphosphate</text>
        <dbReference type="Rhea" id="RHEA:19801"/>
        <dbReference type="ChEBI" id="CHEBI:15378"/>
        <dbReference type="ChEBI" id="CHEBI:30616"/>
        <dbReference type="ChEBI" id="CHEBI:33019"/>
        <dbReference type="ChEBI" id="CHEBI:57328"/>
        <dbReference type="ChEBI" id="CHEBI:61723"/>
        <dbReference type="EC" id="2.7.7.3"/>
    </reaction>
</comment>
<comment type="subunit">
    <text evidence="9">Homohexamer.</text>
</comment>
<dbReference type="Proteomes" id="UP000051733">
    <property type="component" value="Unassembled WGS sequence"/>
</dbReference>
<feature type="binding site" evidence="9">
    <location>
        <position position="99"/>
    </location>
    <ligand>
        <name>ATP</name>
        <dbReference type="ChEBI" id="CHEBI:30616"/>
    </ligand>
</feature>
<evidence type="ECO:0000313" key="11">
    <source>
        <dbReference type="EMBL" id="KRM62440.1"/>
    </source>
</evidence>
<keyword evidence="7 9" id="KW-0173">Coenzyme A biosynthesis</keyword>
<gene>
    <name evidence="9" type="primary">coaD</name>
    <name evidence="11" type="ORF">FC26_GL002014</name>
</gene>
<evidence type="ECO:0000256" key="2">
    <source>
        <dbReference type="ARBA" id="ARBA00022679"/>
    </source>
</evidence>
<comment type="cofactor">
    <cofactor evidence="9">
        <name>Mg(2+)</name>
        <dbReference type="ChEBI" id="CHEBI:18420"/>
    </cofactor>
</comment>
<sequence length="162" mass="18707">MMKVAIFPGGFDPLTRGHLDIIKRGSQLFDELAVVVNTRIDQETIFSVDERVEQVKYLMSPYDNITVITANELNVKLMDRIGAQYLIRGLRNTTDFQRERDVASMNVHLDSRVETVFMLTDPKYQHVSSTLIRKYAKEGKDVSDYLPPLVNKQLLEKIEQMK</sequence>
<organism evidence="11 12">
    <name type="scientific">Paucilactobacillus vaccinostercus DSM 20634</name>
    <dbReference type="NCBI Taxonomy" id="1423813"/>
    <lineage>
        <taxon>Bacteria</taxon>
        <taxon>Bacillati</taxon>
        <taxon>Bacillota</taxon>
        <taxon>Bacilli</taxon>
        <taxon>Lactobacillales</taxon>
        <taxon>Lactobacillaceae</taxon>
        <taxon>Paucilactobacillus</taxon>
    </lineage>
</organism>
<comment type="similarity">
    <text evidence="9">Belongs to the bacterial CoaD family.</text>
</comment>
<feature type="binding site" evidence="9">
    <location>
        <position position="18"/>
    </location>
    <ligand>
        <name>ATP</name>
        <dbReference type="ChEBI" id="CHEBI:30616"/>
    </ligand>
</feature>
<evidence type="ECO:0000256" key="1">
    <source>
        <dbReference type="ARBA" id="ARBA00022490"/>
    </source>
</evidence>
<keyword evidence="1 9" id="KW-0963">Cytoplasm</keyword>
<dbReference type="NCBIfam" id="TIGR01510">
    <property type="entry name" value="coaD_prev_kdtB"/>
    <property type="match status" value="1"/>
</dbReference>
<keyword evidence="12" id="KW-1185">Reference proteome</keyword>
<feature type="site" description="Transition state stabilizer" evidence="9">
    <location>
        <position position="18"/>
    </location>
</feature>
<keyword evidence="4 9" id="KW-0547">Nucleotide-binding</keyword>